<protein>
    <submittedName>
        <fullName evidence="2">Glycosyltransferase family 4 protein</fullName>
    </submittedName>
</protein>
<dbReference type="Gene3D" id="3.40.50.2000">
    <property type="entry name" value="Glycogen Phosphorylase B"/>
    <property type="match status" value="2"/>
</dbReference>
<organism evidence="2 3">
    <name type="scientific">Belliella calami</name>
    <dbReference type="NCBI Taxonomy" id="2923436"/>
    <lineage>
        <taxon>Bacteria</taxon>
        <taxon>Pseudomonadati</taxon>
        <taxon>Bacteroidota</taxon>
        <taxon>Cytophagia</taxon>
        <taxon>Cytophagales</taxon>
        <taxon>Cyclobacteriaceae</taxon>
        <taxon>Belliella</taxon>
    </lineage>
</organism>
<gene>
    <name evidence="2" type="ORF">MM236_00385</name>
</gene>
<keyword evidence="3" id="KW-1185">Reference proteome</keyword>
<accession>A0ABS9UIH9</accession>
<evidence type="ECO:0000313" key="2">
    <source>
        <dbReference type="EMBL" id="MCH7396416.1"/>
    </source>
</evidence>
<keyword evidence="1" id="KW-0812">Transmembrane</keyword>
<dbReference type="PANTHER" id="PTHR12526:SF630">
    <property type="entry name" value="GLYCOSYLTRANSFERASE"/>
    <property type="match status" value="1"/>
</dbReference>
<evidence type="ECO:0000256" key="1">
    <source>
        <dbReference type="SAM" id="Phobius"/>
    </source>
</evidence>
<dbReference type="Proteomes" id="UP001165488">
    <property type="component" value="Unassembled WGS sequence"/>
</dbReference>
<name>A0ABS9UIH9_9BACT</name>
<dbReference type="Pfam" id="PF13692">
    <property type="entry name" value="Glyco_trans_1_4"/>
    <property type="match status" value="1"/>
</dbReference>
<comment type="caution">
    <text evidence="2">The sequence shown here is derived from an EMBL/GenBank/DDBJ whole genome shotgun (WGS) entry which is preliminary data.</text>
</comment>
<dbReference type="SUPFAM" id="SSF53756">
    <property type="entry name" value="UDP-Glycosyltransferase/glycogen phosphorylase"/>
    <property type="match status" value="1"/>
</dbReference>
<dbReference type="CDD" id="cd03801">
    <property type="entry name" value="GT4_PimA-like"/>
    <property type="match status" value="1"/>
</dbReference>
<proteinExistence type="predicted"/>
<dbReference type="RefSeq" id="WP_241272938.1">
    <property type="nucleotide sequence ID" value="NZ_JAKZGS010000001.1"/>
</dbReference>
<sequence length="341" mass="38939">MIIYIYPVKTAFTERDIHMLRAEFKVKALAFTQSPLMLPFFLILQFFQLLILLPFTNHYLCFFGGWHSVIPTFFGKLFNIPTFIQAGGTDAVNMPSINYGNYRKKWLRKATTYSFLNCSKILPVADSLVGYDYHYDPNIPRKQGLRNLIPNLKTPIEVIHNGFDAVFWKNLEIERFTYSFITVAKGISKSARARVKGIDLIELLALEFPQYKFTLLGDEEYIPNSKNIHVIGSMQPKEMVKILNQHQFYLQLSTSEGFPNALAEAMLCGCVPIGSAVGDIPAIIGNTGLILENRDFEKLKSLVQMVDHDLFSEKSKLARDRIVSEFSFEKRKNALLSLIKS</sequence>
<evidence type="ECO:0000313" key="3">
    <source>
        <dbReference type="Proteomes" id="UP001165488"/>
    </source>
</evidence>
<keyword evidence="1" id="KW-1133">Transmembrane helix</keyword>
<reference evidence="2" key="1">
    <citation type="submission" date="2022-03" db="EMBL/GenBank/DDBJ databases">
        <title>De novo assembled genomes of Belliella spp. (Cyclobacteriaceae) strains.</title>
        <authorList>
            <person name="Szabo A."/>
            <person name="Korponai K."/>
            <person name="Felfoldi T."/>
        </authorList>
    </citation>
    <scope>NUCLEOTIDE SEQUENCE</scope>
    <source>
        <strain evidence="2">DSM 107340</strain>
    </source>
</reference>
<dbReference type="PANTHER" id="PTHR12526">
    <property type="entry name" value="GLYCOSYLTRANSFERASE"/>
    <property type="match status" value="1"/>
</dbReference>
<dbReference type="EMBL" id="JAKZGS010000001">
    <property type="protein sequence ID" value="MCH7396416.1"/>
    <property type="molecule type" value="Genomic_DNA"/>
</dbReference>
<feature type="transmembrane region" description="Helical" evidence="1">
    <location>
        <begin position="36"/>
        <end position="55"/>
    </location>
</feature>
<keyword evidence="1" id="KW-0472">Membrane</keyword>